<dbReference type="PROSITE" id="PS51272">
    <property type="entry name" value="SLH"/>
    <property type="match status" value="1"/>
</dbReference>
<reference evidence="4 5" key="1">
    <citation type="submission" date="2021-06" db="EMBL/GenBank/DDBJ databases">
        <authorList>
            <person name="Sun Q."/>
            <person name="Li D."/>
        </authorList>
    </citation>
    <scope>NUCLEOTIDE SEQUENCE [LARGE SCALE GENOMIC DNA]</scope>
    <source>
        <strain evidence="4 5">MSJ-2</strain>
    </source>
</reference>
<evidence type="ECO:0000259" key="3">
    <source>
        <dbReference type="PROSITE" id="PS51272"/>
    </source>
</evidence>
<gene>
    <name evidence="4" type="ORF">KQI82_08415</name>
</gene>
<evidence type="ECO:0000313" key="4">
    <source>
        <dbReference type="EMBL" id="MBU5626930.1"/>
    </source>
</evidence>
<proteinExistence type="predicted"/>
<evidence type="ECO:0000256" key="2">
    <source>
        <dbReference type="SAM" id="SignalP"/>
    </source>
</evidence>
<comment type="caution">
    <text evidence="4">The sequence shown here is derived from an EMBL/GenBank/DDBJ whole genome shotgun (WGS) entry which is preliminary data.</text>
</comment>
<dbReference type="Proteomes" id="UP000787672">
    <property type="component" value="Unassembled WGS sequence"/>
</dbReference>
<organism evidence="4 5">
    <name type="scientific">Dysosmobacter acutus</name>
    <dbReference type="NCBI Taxonomy" id="2841504"/>
    <lineage>
        <taxon>Bacteria</taxon>
        <taxon>Bacillati</taxon>
        <taxon>Bacillota</taxon>
        <taxon>Clostridia</taxon>
        <taxon>Eubacteriales</taxon>
        <taxon>Oscillospiraceae</taxon>
        <taxon>Dysosmobacter</taxon>
    </lineage>
</organism>
<feature type="domain" description="SLH" evidence="3">
    <location>
        <begin position="216"/>
        <end position="279"/>
    </location>
</feature>
<dbReference type="Pfam" id="PF00395">
    <property type="entry name" value="SLH"/>
    <property type="match status" value="1"/>
</dbReference>
<feature type="chain" id="PRO_5045798723" evidence="2">
    <location>
        <begin position="24"/>
        <end position="357"/>
    </location>
</feature>
<dbReference type="EMBL" id="JAHLQN010000001">
    <property type="protein sequence ID" value="MBU5626930.1"/>
    <property type="molecule type" value="Genomic_DNA"/>
</dbReference>
<feature type="signal peptide" evidence="2">
    <location>
        <begin position="1"/>
        <end position="23"/>
    </location>
</feature>
<keyword evidence="2" id="KW-0732">Signal</keyword>
<accession>A0ABS6FA49</accession>
<protein>
    <submittedName>
        <fullName evidence="4">S-layer homology domain-containing protein</fullName>
    </submittedName>
</protein>
<dbReference type="RefSeq" id="WP_216632352.1">
    <property type="nucleotide sequence ID" value="NZ_JAHLQN010000001.1"/>
</dbReference>
<dbReference type="InterPro" id="IPR001119">
    <property type="entry name" value="SLH_dom"/>
</dbReference>
<evidence type="ECO:0000313" key="5">
    <source>
        <dbReference type="Proteomes" id="UP000787672"/>
    </source>
</evidence>
<keyword evidence="5" id="KW-1185">Reference proteome</keyword>
<name>A0ABS6FA49_9FIRM</name>
<sequence>MNKRALGPIAFLAAACCILAALASGGDSSDPLVSLSYLNGAFTDKVNSAVDARLNASGQTSADGGAYAASTQEIRLKEGDVLGGSTGTDCLLLAGSMKVTFPSGAVVDITTGKEVPSGTALTANHRYLVAEDTTASFTVTSKTAVVHYEGPCRFTLSDSVDYNAIASALKALHLFKGSYTGYGSGFDLEMAPTRIQALIMFIRVLGEEEEALSYTGPIPFTDIAKGSLSEHYVSYAYSRGYTNGFTATLFKPDQAISANQYMEFLLRALGYSSSANTDLSATMATARSAGVLTDAEAAMLQSDTFLRAQLVYVSYYALDAALSGGSGTLVQKLMDSGVFTSDELLSARAMITGSRIF</sequence>
<keyword evidence="1" id="KW-0677">Repeat</keyword>
<dbReference type="PROSITE" id="PS51257">
    <property type="entry name" value="PROKAR_LIPOPROTEIN"/>
    <property type="match status" value="1"/>
</dbReference>
<evidence type="ECO:0000256" key="1">
    <source>
        <dbReference type="ARBA" id="ARBA00022737"/>
    </source>
</evidence>